<keyword evidence="2 4" id="KW-0479">Metal-binding</keyword>
<keyword evidence="3" id="KW-0378">Hydrolase</keyword>
<proteinExistence type="inferred from homology"/>
<name>A0A2S9V7E6_9ALTE</name>
<accession>A0A2S9V7E6</accession>
<dbReference type="Proteomes" id="UP000238949">
    <property type="component" value="Unassembled WGS sequence"/>
</dbReference>
<dbReference type="GO" id="GO:0016788">
    <property type="term" value="F:hydrolase activity, acting on ester bonds"/>
    <property type="evidence" value="ECO:0007669"/>
    <property type="project" value="InterPro"/>
</dbReference>
<dbReference type="GO" id="GO:0005829">
    <property type="term" value="C:cytosol"/>
    <property type="evidence" value="ECO:0007669"/>
    <property type="project" value="TreeGrafter"/>
</dbReference>
<organism evidence="5 6">
    <name type="scientific">Alteromonas alba</name>
    <dbReference type="NCBI Taxonomy" id="2079529"/>
    <lineage>
        <taxon>Bacteria</taxon>
        <taxon>Pseudomonadati</taxon>
        <taxon>Pseudomonadota</taxon>
        <taxon>Gammaproteobacteria</taxon>
        <taxon>Alteromonadales</taxon>
        <taxon>Alteromonadaceae</taxon>
        <taxon>Alteromonas/Salinimonas group</taxon>
        <taxon>Alteromonas</taxon>
    </lineage>
</organism>
<dbReference type="PANTHER" id="PTHR46124:SF3">
    <property type="entry name" value="HYDROLASE"/>
    <property type="match status" value="1"/>
</dbReference>
<dbReference type="Pfam" id="PF01026">
    <property type="entry name" value="TatD_DNase"/>
    <property type="match status" value="1"/>
</dbReference>
<comment type="similarity">
    <text evidence="1">Belongs to the metallo-dependent hydrolases superfamily. TatD-type hydrolase family.</text>
</comment>
<evidence type="ECO:0000256" key="3">
    <source>
        <dbReference type="ARBA" id="ARBA00022801"/>
    </source>
</evidence>
<dbReference type="PROSITE" id="PS01091">
    <property type="entry name" value="TATD_3"/>
    <property type="match status" value="1"/>
</dbReference>
<dbReference type="SUPFAM" id="SSF51556">
    <property type="entry name" value="Metallo-dependent hydrolases"/>
    <property type="match status" value="1"/>
</dbReference>
<evidence type="ECO:0000256" key="1">
    <source>
        <dbReference type="ARBA" id="ARBA00009275"/>
    </source>
</evidence>
<dbReference type="InterPro" id="IPR001130">
    <property type="entry name" value="TatD-like"/>
</dbReference>
<keyword evidence="6" id="KW-1185">Reference proteome</keyword>
<evidence type="ECO:0000313" key="6">
    <source>
        <dbReference type="Proteomes" id="UP000238949"/>
    </source>
</evidence>
<evidence type="ECO:0000256" key="2">
    <source>
        <dbReference type="ARBA" id="ARBA00022723"/>
    </source>
</evidence>
<protein>
    <submittedName>
        <fullName evidence="5">TatD family deoxyribonuclease</fullName>
    </submittedName>
</protein>
<dbReference type="Gene3D" id="3.20.20.140">
    <property type="entry name" value="Metal-dependent hydrolases"/>
    <property type="match status" value="1"/>
</dbReference>
<comment type="caution">
    <text evidence="5">The sequence shown here is derived from an EMBL/GenBank/DDBJ whole genome shotgun (WGS) entry which is preliminary data.</text>
</comment>
<dbReference type="InterPro" id="IPR032466">
    <property type="entry name" value="Metal_Hydrolase"/>
</dbReference>
<feature type="binding site" evidence="4">
    <location>
        <position position="5"/>
    </location>
    <ligand>
        <name>a divalent metal cation</name>
        <dbReference type="ChEBI" id="CHEBI:60240"/>
        <label>1</label>
    </ligand>
</feature>
<dbReference type="RefSeq" id="WP_105935629.1">
    <property type="nucleotide sequence ID" value="NZ_PVNP01000188.1"/>
</dbReference>
<evidence type="ECO:0000256" key="4">
    <source>
        <dbReference type="PIRSR" id="PIRSR005902-1"/>
    </source>
</evidence>
<dbReference type="EMBL" id="PVNP01000188">
    <property type="protein sequence ID" value="PRO72390.1"/>
    <property type="molecule type" value="Genomic_DNA"/>
</dbReference>
<dbReference type="PANTHER" id="PTHR46124">
    <property type="entry name" value="D-AMINOACYL-TRNA DEACYLASE"/>
    <property type="match status" value="1"/>
</dbReference>
<dbReference type="AlphaFoldDB" id="A0A2S9V7E6"/>
<dbReference type="FunFam" id="3.20.20.140:FF:000005">
    <property type="entry name" value="TatD family hydrolase"/>
    <property type="match status" value="1"/>
</dbReference>
<feature type="binding site" evidence="4">
    <location>
        <position position="152"/>
    </location>
    <ligand>
        <name>a divalent metal cation</name>
        <dbReference type="ChEBI" id="CHEBI:60240"/>
        <label>2</label>
    </ligand>
</feature>
<feature type="binding site" evidence="4">
    <location>
        <position position="202"/>
    </location>
    <ligand>
        <name>a divalent metal cation</name>
        <dbReference type="ChEBI" id="CHEBI:60240"/>
        <label>1</label>
    </ligand>
</feature>
<dbReference type="InterPro" id="IPR018228">
    <property type="entry name" value="DNase_TatD-rel_CS"/>
</dbReference>
<feature type="binding site" evidence="4">
    <location>
        <position position="128"/>
    </location>
    <ligand>
        <name>a divalent metal cation</name>
        <dbReference type="ChEBI" id="CHEBI:60240"/>
        <label>2</label>
    </ligand>
</feature>
<gene>
    <name evidence="5" type="ORF">C6Y40_17185</name>
</gene>
<dbReference type="PIRSF" id="PIRSF005902">
    <property type="entry name" value="DNase_TatD"/>
    <property type="match status" value="1"/>
</dbReference>
<feature type="binding site" evidence="4">
    <location>
        <position position="93"/>
    </location>
    <ligand>
        <name>a divalent metal cation</name>
        <dbReference type="ChEBI" id="CHEBI:60240"/>
        <label>1</label>
    </ligand>
</feature>
<dbReference type="GO" id="GO:0046872">
    <property type="term" value="F:metal ion binding"/>
    <property type="evidence" value="ECO:0007669"/>
    <property type="project" value="UniProtKB-KW"/>
</dbReference>
<reference evidence="6" key="1">
    <citation type="journal article" date="2020" name="Int. J. Syst. Evol. Microbiol.">
        <title>Alteromonas alba sp. nov., a marine bacterium isolated from the seawater of the West Pacific Ocean.</title>
        <authorList>
            <person name="Sun C."/>
            <person name="Wu Y.-H."/>
            <person name="Xamxidin M."/>
            <person name="Cheng H."/>
            <person name="Xu X.-W."/>
        </authorList>
    </citation>
    <scope>NUCLEOTIDE SEQUENCE [LARGE SCALE GENOMIC DNA]</scope>
    <source>
        <strain evidence="6">190</strain>
    </source>
</reference>
<dbReference type="PROSITE" id="PS01137">
    <property type="entry name" value="TATD_1"/>
    <property type="match status" value="1"/>
</dbReference>
<evidence type="ECO:0000313" key="5">
    <source>
        <dbReference type="EMBL" id="PRO72390.1"/>
    </source>
</evidence>
<sequence>MIDSHCHLDLPEFEPDWQDVLNSAVSKGVERILIPGTTVSGWQRQQNMAADNAQLDVAFGLHPYFFPDEPENALAALREQLQTTTIKPVAIGEIGIDGAIDTSLKAQQSLFEAQLEMASEQSLPVILHHHRSHHLLLESIKRSRFTQGGVIHAFSGSEQVARQYIDVGFKLGIGGTITYSRAQKTRQTVANIPLQHLLLETDAPDMPMSGRQGARNEPQFIGEVVAALADLHGITPEAVIEQTTANYFALFGSRTQCK</sequence>
<dbReference type="CDD" id="cd01310">
    <property type="entry name" value="TatD_DNAse"/>
    <property type="match status" value="1"/>
</dbReference>
<feature type="binding site" evidence="4">
    <location>
        <position position="7"/>
    </location>
    <ligand>
        <name>a divalent metal cation</name>
        <dbReference type="ChEBI" id="CHEBI:60240"/>
        <label>1</label>
    </ligand>
</feature>
<dbReference type="OrthoDB" id="9810005at2"/>